<comment type="caution">
    <text evidence="3">The sequence shown here is derived from an EMBL/GenBank/DDBJ whole genome shotgun (WGS) entry which is preliminary data.</text>
</comment>
<feature type="region of interest" description="Disordered" evidence="1">
    <location>
        <begin position="121"/>
        <end position="215"/>
    </location>
</feature>
<keyword evidence="2" id="KW-0732">Signal</keyword>
<gene>
    <name evidence="3" type="ORF">CAUJ_LOCUS16014</name>
</gene>
<evidence type="ECO:0000256" key="1">
    <source>
        <dbReference type="SAM" id="MobiDB-lite"/>
    </source>
</evidence>
<proteinExistence type="predicted"/>
<reference evidence="3" key="1">
    <citation type="submission" date="2020-10" db="EMBL/GenBank/DDBJ databases">
        <authorList>
            <person name="Kikuchi T."/>
        </authorList>
    </citation>
    <scope>NUCLEOTIDE SEQUENCE</scope>
    <source>
        <strain evidence="3">NKZ352</strain>
    </source>
</reference>
<dbReference type="AlphaFoldDB" id="A0A8S1HX30"/>
<sequence>MAWPIWIAFFATLFLLVAQCSKKKSGMKRAEKRVIMGVPSASTTGITPKKQSDSECELSEDVSSNNKSTAFGKMKQIFGLGTKEKESNEKLYSADEIFKNMKINVPDDTPKSVYTQEDDVNPLAKIKKPQNKGGAGGPVLKTAEEIRPPDLASRYRSQHTQPSHKGKSKEADKTAEVEKKSEVEKFSTTDTGSNTPVRCRTPDRSTARGKSLGKKGNLQRLNATSTYIEAAGTA</sequence>
<feature type="region of interest" description="Disordered" evidence="1">
    <location>
        <begin position="41"/>
        <end position="65"/>
    </location>
</feature>
<dbReference type="Proteomes" id="UP000835052">
    <property type="component" value="Unassembled WGS sequence"/>
</dbReference>
<feature type="compositionally biased region" description="Basic and acidic residues" evidence="1">
    <location>
        <begin position="168"/>
        <end position="187"/>
    </location>
</feature>
<dbReference type="EMBL" id="CAJGYM010000240">
    <property type="protein sequence ID" value="CAD6200115.1"/>
    <property type="molecule type" value="Genomic_DNA"/>
</dbReference>
<organism evidence="3 4">
    <name type="scientific">Caenorhabditis auriculariae</name>
    <dbReference type="NCBI Taxonomy" id="2777116"/>
    <lineage>
        <taxon>Eukaryota</taxon>
        <taxon>Metazoa</taxon>
        <taxon>Ecdysozoa</taxon>
        <taxon>Nematoda</taxon>
        <taxon>Chromadorea</taxon>
        <taxon>Rhabditida</taxon>
        <taxon>Rhabditina</taxon>
        <taxon>Rhabditomorpha</taxon>
        <taxon>Rhabditoidea</taxon>
        <taxon>Rhabditidae</taxon>
        <taxon>Peloderinae</taxon>
        <taxon>Caenorhabditis</taxon>
    </lineage>
</organism>
<accession>A0A8S1HX30</accession>
<protein>
    <submittedName>
        <fullName evidence="3">Uncharacterized protein</fullName>
    </submittedName>
</protein>
<feature type="signal peptide" evidence="2">
    <location>
        <begin position="1"/>
        <end position="22"/>
    </location>
</feature>
<feature type="chain" id="PRO_5035810335" evidence="2">
    <location>
        <begin position="23"/>
        <end position="234"/>
    </location>
</feature>
<name>A0A8S1HX30_9PELO</name>
<evidence type="ECO:0000313" key="4">
    <source>
        <dbReference type="Proteomes" id="UP000835052"/>
    </source>
</evidence>
<keyword evidence="4" id="KW-1185">Reference proteome</keyword>
<evidence type="ECO:0000313" key="3">
    <source>
        <dbReference type="EMBL" id="CAD6200115.1"/>
    </source>
</evidence>
<evidence type="ECO:0000256" key="2">
    <source>
        <dbReference type="SAM" id="SignalP"/>
    </source>
</evidence>